<keyword evidence="2" id="KW-1185">Reference proteome</keyword>
<name>A0A814LJA8_9BILA</name>
<comment type="caution">
    <text evidence="1">The sequence shown here is derived from an EMBL/GenBank/DDBJ whole genome shotgun (WGS) entry which is preliminary data.</text>
</comment>
<reference evidence="1" key="1">
    <citation type="submission" date="2021-02" db="EMBL/GenBank/DDBJ databases">
        <authorList>
            <person name="Nowell W R."/>
        </authorList>
    </citation>
    <scope>NUCLEOTIDE SEQUENCE</scope>
</reference>
<evidence type="ECO:0000313" key="1">
    <source>
        <dbReference type="EMBL" id="CAF1065474.1"/>
    </source>
</evidence>
<evidence type="ECO:0000313" key="2">
    <source>
        <dbReference type="Proteomes" id="UP000663870"/>
    </source>
</evidence>
<accession>A0A814LJA8</accession>
<sequence length="113" mass="12922">MQCLSSRSNIWWSRRNENPLPDCDIALDNENPSLEAKICGYCFASCQQQFATCLLIHINKAVNNSIEYCQEKSDRCGHRCLNDKRTSRIAAANWAKVVKILEQFNALSPIKEE</sequence>
<dbReference type="EMBL" id="CAJNOL010000440">
    <property type="protein sequence ID" value="CAF1065474.1"/>
    <property type="molecule type" value="Genomic_DNA"/>
</dbReference>
<gene>
    <name evidence="1" type="ORF">JXQ802_LOCUS17396</name>
</gene>
<dbReference type="Proteomes" id="UP000663870">
    <property type="component" value="Unassembled WGS sequence"/>
</dbReference>
<protein>
    <submittedName>
        <fullName evidence="1">Uncharacterized protein</fullName>
    </submittedName>
</protein>
<dbReference type="AlphaFoldDB" id="A0A814LJA8"/>
<proteinExistence type="predicted"/>
<organism evidence="1 2">
    <name type="scientific">Rotaria sordida</name>
    <dbReference type="NCBI Taxonomy" id="392033"/>
    <lineage>
        <taxon>Eukaryota</taxon>
        <taxon>Metazoa</taxon>
        <taxon>Spiralia</taxon>
        <taxon>Gnathifera</taxon>
        <taxon>Rotifera</taxon>
        <taxon>Eurotatoria</taxon>
        <taxon>Bdelloidea</taxon>
        <taxon>Philodinida</taxon>
        <taxon>Philodinidae</taxon>
        <taxon>Rotaria</taxon>
    </lineage>
</organism>